<keyword evidence="4" id="KW-1185">Reference proteome</keyword>
<protein>
    <recommendedName>
        <fullName evidence="2">BTB domain-containing protein</fullName>
    </recommendedName>
</protein>
<keyword evidence="1" id="KW-0175">Coiled coil</keyword>
<dbReference type="Gene3D" id="3.30.710.10">
    <property type="entry name" value="Potassium Channel Kv1.1, Chain A"/>
    <property type="match status" value="1"/>
</dbReference>
<accession>A0A8H5B5K0</accession>
<proteinExistence type="predicted"/>
<evidence type="ECO:0000259" key="2">
    <source>
        <dbReference type="PROSITE" id="PS50097"/>
    </source>
</evidence>
<evidence type="ECO:0000313" key="4">
    <source>
        <dbReference type="Proteomes" id="UP000541558"/>
    </source>
</evidence>
<feature type="domain" description="BTB" evidence="2">
    <location>
        <begin position="21"/>
        <end position="79"/>
    </location>
</feature>
<comment type="caution">
    <text evidence="3">The sequence shown here is derived from an EMBL/GenBank/DDBJ whole genome shotgun (WGS) entry which is preliminary data.</text>
</comment>
<sequence>MSAGTTEPLYETHEISWGPGTVVKFLVEQRVFKVSRHHFVVGSEYFAKLHGLREDDDDDIIQLEDVTVDQFRVLLKILFPVIDYSNPTVINITTEEWLLIFRLSSQWRFNGIRMLAMQHLLKELSALSLVKLGRAENVPEFLLSGYRTFVERRGEVTTALGDITDEEGQELGAVTLNILWRIRYHADGLENELGGVEEFVEGELREKFAAEISILEAGASVARGLEDVELEERLARRAEEKKRRLRQKEEDEDRLAFESQAAAWDGGVYSGTVDAPEVEDLKAEIQVLRQELEACTRQLERAEEHNAVSCSFGSHCISVRARKRDLEDQRRAEEARLELEMAEKLAEEERAARQLEAEEKEVDKRRLEAIVEEERQKEEAKKILEELEELRAWKRARMLEETTIDEILQDADDED</sequence>
<gene>
    <name evidence="3" type="ORF">D9611_003719</name>
</gene>
<dbReference type="PROSITE" id="PS50097">
    <property type="entry name" value="BTB"/>
    <property type="match status" value="1"/>
</dbReference>
<dbReference type="SUPFAM" id="SSF54695">
    <property type="entry name" value="POZ domain"/>
    <property type="match status" value="1"/>
</dbReference>
<dbReference type="OrthoDB" id="3199068at2759"/>
<dbReference type="AlphaFoldDB" id="A0A8H5B5K0"/>
<reference evidence="3 4" key="1">
    <citation type="journal article" date="2020" name="ISME J.">
        <title>Uncovering the hidden diversity of litter-decomposition mechanisms in mushroom-forming fungi.</title>
        <authorList>
            <person name="Floudas D."/>
            <person name="Bentzer J."/>
            <person name="Ahren D."/>
            <person name="Johansson T."/>
            <person name="Persson P."/>
            <person name="Tunlid A."/>
        </authorList>
    </citation>
    <scope>NUCLEOTIDE SEQUENCE [LARGE SCALE GENOMIC DNA]</scope>
    <source>
        <strain evidence="3 4">CBS 175.51</strain>
    </source>
</reference>
<organism evidence="3 4">
    <name type="scientific">Ephemerocybe angulata</name>
    <dbReference type="NCBI Taxonomy" id="980116"/>
    <lineage>
        <taxon>Eukaryota</taxon>
        <taxon>Fungi</taxon>
        <taxon>Dikarya</taxon>
        <taxon>Basidiomycota</taxon>
        <taxon>Agaricomycotina</taxon>
        <taxon>Agaricomycetes</taxon>
        <taxon>Agaricomycetidae</taxon>
        <taxon>Agaricales</taxon>
        <taxon>Agaricineae</taxon>
        <taxon>Psathyrellaceae</taxon>
        <taxon>Ephemerocybe</taxon>
    </lineage>
</organism>
<dbReference type="EMBL" id="JAACJK010000219">
    <property type="protein sequence ID" value="KAF5317150.1"/>
    <property type="molecule type" value="Genomic_DNA"/>
</dbReference>
<name>A0A8H5B5K0_9AGAR</name>
<feature type="coiled-coil region" evidence="1">
    <location>
        <begin position="228"/>
        <end position="397"/>
    </location>
</feature>
<dbReference type="InterPro" id="IPR011333">
    <property type="entry name" value="SKP1/BTB/POZ_sf"/>
</dbReference>
<dbReference type="InterPro" id="IPR000210">
    <property type="entry name" value="BTB/POZ_dom"/>
</dbReference>
<dbReference type="Proteomes" id="UP000541558">
    <property type="component" value="Unassembled WGS sequence"/>
</dbReference>
<evidence type="ECO:0000256" key="1">
    <source>
        <dbReference type="SAM" id="Coils"/>
    </source>
</evidence>
<evidence type="ECO:0000313" key="3">
    <source>
        <dbReference type="EMBL" id="KAF5317150.1"/>
    </source>
</evidence>